<dbReference type="Pfam" id="PF13649">
    <property type="entry name" value="Methyltransf_25"/>
    <property type="match status" value="1"/>
</dbReference>
<gene>
    <name evidence="3" type="ORF">VT73_10100</name>
</gene>
<dbReference type="PANTHER" id="PTHR43861">
    <property type="entry name" value="TRANS-ACONITATE 2-METHYLTRANSFERASE-RELATED"/>
    <property type="match status" value="1"/>
</dbReference>
<sequence length="203" mass="22235">MDRRIMTQEVSQAYSKRASEYVAHLGSVKDMDPLDVALITSWGTSVVGPVLDAGSGPGHWTQLLCEHGCDARGIDMVQKFVGSARERFPRASFEVGDLLAMPFDKASFDGVLAWYSLIHLRPELRSQAFGEFARVLRPAGTLLVGAFLGTQDAPFAHAITEAFYWSEQGLVSDLEAAGFTVISVHTRSSEENRPHLAVIAQRL</sequence>
<dbReference type="GO" id="GO:0016740">
    <property type="term" value="F:transferase activity"/>
    <property type="evidence" value="ECO:0007669"/>
    <property type="project" value="UniProtKB-KW"/>
</dbReference>
<dbReference type="Proteomes" id="UP000052979">
    <property type="component" value="Unassembled WGS sequence"/>
</dbReference>
<organism evidence="3 4">
    <name type="scientific">Rathayibacter toxicus</name>
    <dbReference type="NCBI Taxonomy" id="145458"/>
    <lineage>
        <taxon>Bacteria</taxon>
        <taxon>Bacillati</taxon>
        <taxon>Actinomycetota</taxon>
        <taxon>Actinomycetes</taxon>
        <taxon>Micrococcales</taxon>
        <taxon>Microbacteriaceae</taxon>
        <taxon>Rathayibacter</taxon>
    </lineage>
</organism>
<dbReference type="CDD" id="cd02440">
    <property type="entry name" value="AdoMet_MTases"/>
    <property type="match status" value="1"/>
</dbReference>
<dbReference type="PATRIC" id="fig|145458.7.peg.1631"/>
<protein>
    <recommendedName>
        <fullName evidence="2">Methyltransferase domain-containing protein</fullName>
    </recommendedName>
</protein>
<dbReference type="Gene3D" id="3.40.50.150">
    <property type="entry name" value="Vaccinia Virus protein VP39"/>
    <property type="match status" value="1"/>
</dbReference>
<dbReference type="eggNOG" id="COG2226">
    <property type="taxonomic scope" value="Bacteria"/>
</dbReference>
<comment type="caution">
    <text evidence="3">The sequence shown here is derived from an EMBL/GenBank/DDBJ whole genome shotgun (WGS) entry which is preliminary data.</text>
</comment>
<evidence type="ECO:0000256" key="1">
    <source>
        <dbReference type="ARBA" id="ARBA00022679"/>
    </source>
</evidence>
<proteinExistence type="predicted"/>
<dbReference type="InterPro" id="IPR041698">
    <property type="entry name" value="Methyltransf_25"/>
</dbReference>
<reference evidence="3 4" key="1">
    <citation type="submission" date="2015-04" db="EMBL/GenBank/DDBJ databases">
        <title>Draft genome sequence of Rathayibacter toxicus strain FH-142 (AKA 70134 or CS 32), a Western Australian isolate.</title>
        <authorList>
            <consortium name="Consortium for Microbial Forensics and Genomics (microFORGE)"/>
            <person name="Knight B.M."/>
            <person name="Roberts D.P."/>
            <person name="Lin D."/>
            <person name="Hari K."/>
            <person name="Fletcher J."/>
            <person name="Melcher U."/>
            <person name="Blagden T."/>
            <person name="Luster D.G."/>
            <person name="Sechler A.J."/>
            <person name="Schneider W.L."/>
            <person name="Winegar R.A."/>
        </authorList>
    </citation>
    <scope>NUCLEOTIDE SEQUENCE [LARGE SCALE GENOMIC DNA]</scope>
    <source>
        <strain evidence="3 4">FH142</strain>
    </source>
</reference>
<dbReference type="InterPro" id="IPR029063">
    <property type="entry name" value="SAM-dependent_MTases_sf"/>
</dbReference>
<evidence type="ECO:0000259" key="2">
    <source>
        <dbReference type="Pfam" id="PF13649"/>
    </source>
</evidence>
<evidence type="ECO:0000313" key="3">
    <source>
        <dbReference type="EMBL" id="KKM44345.1"/>
    </source>
</evidence>
<keyword evidence="1" id="KW-0808">Transferase</keyword>
<name>A0A0C5BUU0_9MICO</name>
<accession>A0A0C5BUU0</accession>
<dbReference type="KEGG" id="rtx:TI83_07155"/>
<feature type="domain" description="Methyltransferase" evidence="2">
    <location>
        <begin position="50"/>
        <end position="140"/>
    </location>
</feature>
<dbReference type="EMBL" id="LBFI01000057">
    <property type="protein sequence ID" value="KKM44345.1"/>
    <property type="molecule type" value="Genomic_DNA"/>
</dbReference>
<dbReference type="SUPFAM" id="SSF53335">
    <property type="entry name" value="S-adenosyl-L-methionine-dependent methyltransferases"/>
    <property type="match status" value="1"/>
</dbReference>
<dbReference type="AlphaFoldDB" id="A0A0C5BUU0"/>
<evidence type="ECO:0000313" key="4">
    <source>
        <dbReference type="Proteomes" id="UP000052979"/>
    </source>
</evidence>
<keyword evidence="4" id="KW-1185">Reference proteome</keyword>